<keyword evidence="2" id="KW-0472">Membrane</keyword>
<keyword evidence="2" id="KW-1133">Transmembrane helix</keyword>
<feature type="transmembrane region" description="Helical" evidence="2">
    <location>
        <begin position="87"/>
        <end position="107"/>
    </location>
</feature>
<dbReference type="Proteomes" id="UP000728032">
    <property type="component" value="Unassembled WGS sequence"/>
</dbReference>
<dbReference type="InterPro" id="IPR045176">
    <property type="entry name" value="Got1"/>
</dbReference>
<accession>A0A7R9LV37</accession>
<proteinExistence type="predicted"/>
<gene>
    <name evidence="3" type="ORF">ONB1V03_LOCUS6797</name>
</gene>
<evidence type="ECO:0000256" key="1">
    <source>
        <dbReference type="SAM" id="MobiDB-lite"/>
    </source>
</evidence>
<organism evidence="3">
    <name type="scientific">Oppiella nova</name>
    <dbReference type="NCBI Taxonomy" id="334625"/>
    <lineage>
        <taxon>Eukaryota</taxon>
        <taxon>Metazoa</taxon>
        <taxon>Ecdysozoa</taxon>
        <taxon>Arthropoda</taxon>
        <taxon>Chelicerata</taxon>
        <taxon>Arachnida</taxon>
        <taxon>Acari</taxon>
        <taxon>Acariformes</taxon>
        <taxon>Sarcoptiformes</taxon>
        <taxon>Oribatida</taxon>
        <taxon>Brachypylina</taxon>
        <taxon>Oppioidea</taxon>
        <taxon>Oppiidae</taxon>
        <taxon>Oppiella</taxon>
    </lineage>
</organism>
<name>A0A7R9LV37_9ACAR</name>
<dbReference type="GO" id="GO:0006888">
    <property type="term" value="P:endoplasmic reticulum to Golgi vesicle-mediated transport"/>
    <property type="evidence" value="ECO:0007669"/>
    <property type="project" value="InterPro"/>
</dbReference>
<keyword evidence="4" id="KW-1185">Reference proteome</keyword>
<evidence type="ECO:0000256" key="2">
    <source>
        <dbReference type="SAM" id="Phobius"/>
    </source>
</evidence>
<dbReference type="EMBL" id="OC918024">
    <property type="protein sequence ID" value="CAD7648521.1"/>
    <property type="molecule type" value="Genomic_DNA"/>
</dbReference>
<keyword evidence="2" id="KW-0812">Transmembrane</keyword>
<feature type="region of interest" description="Disordered" evidence="1">
    <location>
        <begin position="1"/>
        <end position="26"/>
    </location>
</feature>
<dbReference type="EMBL" id="CAJPVJ010003199">
    <property type="protein sequence ID" value="CAG2167288.1"/>
    <property type="molecule type" value="Genomic_DNA"/>
</dbReference>
<feature type="transmembrane region" description="Helical" evidence="2">
    <location>
        <begin position="172"/>
        <end position="193"/>
    </location>
</feature>
<sequence>MSGSSEAASIDHSSEEKGGVLKGSVKQERGLKFDKAKMGMLEMNDRKSERCSQTQLVPSSCVLLKQELQMRPPSTCYLQACSCLKKIGLGLTGFGVLFTFLGVIFFFDKGLLAMGNVSSHCNVGISPSLFGSSNYGELVFSQWPLVYDEAPSLLFEIRVLMLLMKVTLRLKALTSFVVVQILFLSGMTLTIGFKSTWNIFLNKRNHRVSYKGDCDFLCSPFLDQDTGC</sequence>
<reference evidence="3" key="1">
    <citation type="submission" date="2020-11" db="EMBL/GenBank/DDBJ databases">
        <authorList>
            <person name="Tran Van P."/>
        </authorList>
    </citation>
    <scope>NUCLEOTIDE SEQUENCE</scope>
</reference>
<evidence type="ECO:0008006" key="5">
    <source>
        <dbReference type="Google" id="ProtNLM"/>
    </source>
</evidence>
<feature type="compositionally biased region" description="Basic and acidic residues" evidence="1">
    <location>
        <begin position="12"/>
        <end position="26"/>
    </location>
</feature>
<evidence type="ECO:0000313" key="4">
    <source>
        <dbReference type="Proteomes" id="UP000728032"/>
    </source>
</evidence>
<evidence type="ECO:0000313" key="3">
    <source>
        <dbReference type="EMBL" id="CAD7648521.1"/>
    </source>
</evidence>
<dbReference type="PANTHER" id="PTHR21493:SF9">
    <property type="entry name" value="GOLGI TRANSPORT PROTEIN 1-RELATED"/>
    <property type="match status" value="1"/>
</dbReference>
<dbReference type="GO" id="GO:0005829">
    <property type="term" value="C:cytosol"/>
    <property type="evidence" value="ECO:0007669"/>
    <property type="project" value="GOC"/>
</dbReference>
<dbReference type="AlphaFoldDB" id="A0A7R9LV37"/>
<dbReference type="PANTHER" id="PTHR21493">
    <property type="entry name" value="CGI-141-RELATED/LIPASE CONTAINING PROTEIN"/>
    <property type="match status" value="1"/>
</dbReference>
<dbReference type="GO" id="GO:0042147">
    <property type="term" value="P:retrograde transport, endosome to Golgi"/>
    <property type="evidence" value="ECO:0007669"/>
    <property type="project" value="InterPro"/>
</dbReference>
<protein>
    <recommendedName>
        <fullName evidence="5">Transmembrane protein</fullName>
    </recommendedName>
</protein>